<dbReference type="Gene3D" id="1.10.510.10">
    <property type="entry name" value="Transferase(Phosphotransferase) domain 1"/>
    <property type="match status" value="1"/>
</dbReference>
<dbReference type="EMBL" id="LVKK01000061">
    <property type="protein sequence ID" value="OAG38091.1"/>
    <property type="molecule type" value="Genomic_DNA"/>
</dbReference>
<dbReference type="Proteomes" id="UP000077002">
    <property type="component" value="Unassembled WGS sequence"/>
</dbReference>
<proteinExistence type="predicted"/>
<dbReference type="AlphaFoldDB" id="A0A177F3B3"/>
<dbReference type="InterPro" id="IPR000719">
    <property type="entry name" value="Prot_kinase_dom"/>
</dbReference>
<dbReference type="GeneID" id="34602834"/>
<dbReference type="GO" id="GO:0004672">
    <property type="term" value="F:protein kinase activity"/>
    <property type="evidence" value="ECO:0007669"/>
    <property type="project" value="InterPro"/>
</dbReference>
<feature type="domain" description="Protein kinase" evidence="1">
    <location>
        <begin position="14"/>
        <end position="244"/>
    </location>
</feature>
<dbReference type="PROSITE" id="PS50011">
    <property type="entry name" value="PROTEIN_KINASE_DOM"/>
    <property type="match status" value="1"/>
</dbReference>
<dbReference type="InterPro" id="IPR011009">
    <property type="entry name" value="Kinase-like_dom_sf"/>
</dbReference>
<keyword evidence="3" id="KW-1185">Reference proteome</keyword>
<organism evidence="2 3">
    <name type="scientific">Fonsecaea monophora</name>
    <dbReference type="NCBI Taxonomy" id="254056"/>
    <lineage>
        <taxon>Eukaryota</taxon>
        <taxon>Fungi</taxon>
        <taxon>Dikarya</taxon>
        <taxon>Ascomycota</taxon>
        <taxon>Pezizomycotina</taxon>
        <taxon>Eurotiomycetes</taxon>
        <taxon>Chaetothyriomycetidae</taxon>
        <taxon>Chaetothyriales</taxon>
        <taxon>Herpotrichiellaceae</taxon>
        <taxon>Fonsecaea</taxon>
    </lineage>
</organism>
<evidence type="ECO:0000313" key="3">
    <source>
        <dbReference type="Proteomes" id="UP000077002"/>
    </source>
</evidence>
<protein>
    <recommendedName>
        <fullName evidence="1">Protein kinase domain-containing protein</fullName>
    </recommendedName>
</protein>
<dbReference type="SUPFAM" id="SSF56112">
    <property type="entry name" value="Protein kinase-like (PK-like)"/>
    <property type="match status" value="1"/>
</dbReference>
<dbReference type="GO" id="GO:0005524">
    <property type="term" value="F:ATP binding"/>
    <property type="evidence" value="ECO:0007669"/>
    <property type="project" value="InterPro"/>
</dbReference>
<reference evidence="2 3" key="1">
    <citation type="submission" date="2016-03" db="EMBL/GenBank/DDBJ databases">
        <title>Draft genome sequence of the Fonsecaea monophora CBS 269.37.</title>
        <authorList>
            <person name="Bombassaro A."/>
            <person name="Vinicius W.A."/>
            <person name="De Hoog S."/>
            <person name="Sun J."/>
            <person name="Souza E.M."/>
            <person name="Raittz R.T."/>
            <person name="Costa F."/>
            <person name="Leao A.C."/>
            <person name="Tadra-Sfeir M.Z."/>
            <person name="Baura V."/>
            <person name="Balsanelli E."/>
            <person name="Pedrosa F.O."/>
            <person name="Moreno L.F."/>
            <person name="Steffens M.B."/>
            <person name="Xi L."/>
            <person name="Bocca A.L."/>
            <person name="Felipe M.S."/>
            <person name="Teixeira M."/>
            <person name="Telles Filho F.Q."/>
            <person name="Azevedo C.M."/>
            <person name="Gomes R."/>
            <person name="Vicente V.A."/>
        </authorList>
    </citation>
    <scope>NUCLEOTIDE SEQUENCE [LARGE SCALE GENOMIC DNA]</scope>
    <source>
        <strain evidence="2 3">CBS 269.37</strain>
    </source>
</reference>
<comment type="caution">
    <text evidence="2">The sequence shown here is derived from an EMBL/GenBank/DDBJ whole genome shotgun (WGS) entry which is preliminary data.</text>
</comment>
<dbReference type="OrthoDB" id="1668230at2759"/>
<evidence type="ECO:0000313" key="2">
    <source>
        <dbReference type="EMBL" id="OAG38091.1"/>
    </source>
</evidence>
<dbReference type="Gene3D" id="3.30.200.20">
    <property type="entry name" value="Phosphorylase Kinase, domain 1"/>
    <property type="match status" value="1"/>
</dbReference>
<gene>
    <name evidence="2" type="ORF">AYO21_07681</name>
</gene>
<sequence>MALFSSIDGSYIVPPAGRYLASGYAADVYQLDDNKSLALKRPKSYPGDLSGNRHFRGLVDNERRIYELLGPHDGILKFYGCPDEETGALKLEYADGGDLCGYITTQPRPSDAHRFEMIRLLSTTWLYIYARHVLIQDINTDNVLVHRGMPKVGDFTQAIVYPGGCPPPQHDFWIDIIGIGCVLYSIEKWEVFDYDYFSDQRWPEPADLRSVEGMALGPVITKCWERGYTCMQDFHDHVMRLLKL</sequence>
<name>A0A177F3B3_9EURO</name>
<dbReference type="Pfam" id="PF00069">
    <property type="entry name" value="Pkinase"/>
    <property type="match status" value="1"/>
</dbReference>
<dbReference type="RefSeq" id="XP_022510043.1">
    <property type="nucleotide sequence ID" value="XM_022657635.1"/>
</dbReference>
<evidence type="ECO:0000259" key="1">
    <source>
        <dbReference type="PROSITE" id="PS50011"/>
    </source>
</evidence>
<accession>A0A177F3B3</accession>